<dbReference type="Pfam" id="PF13102">
    <property type="entry name" value="Phage_int_SAM_5"/>
    <property type="match status" value="1"/>
</dbReference>
<dbReference type="PANTHER" id="PTHR30349:SF64">
    <property type="entry name" value="PROPHAGE INTEGRASE INTD-RELATED"/>
    <property type="match status" value="1"/>
</dbReference>
<feature type="domain" description="Phage integrase SAM-like" evidence="3">
    <location>
        <begin position="98"/>
        <end position="199"/>
    </location>
</feature>
<organism evidence="4 5">
    <name type="scientific">Mucilaginibacter pineti</name>
    <dbReference type="NCBI Taxonomy" id="1391627"/>
    <lineage>
        <taxon>Bacteria</taxon>
        <taxon>Pseudomonadati</taxon>
        <taxon>Bacteroidota</taxon>
        <taxon>Sphingobacteriia</taxon>
        <taxon>Sphingobacteriales</taxon>
        <taxon>Sphingobacteriaceae</taxon>
        <taxon>Mucilaginibacter</taxon>
    </lineage>
</organism>
<dbReference type="GO" id="GO:0003677">
    <property type="term" value="F:DNA binding"/>
    <property type="evidence" value="ECO:0007669"/>
    <property type="project" value="UniProtKB-KW"/>
</dbReference>
<dbReference type="SUPFAM" id="SSF56349">
    <property type="entry name" value="DNA breaking-rejoining enzymes"/>
    <property type="match status" value="1"/>
</dbReference>
<keyword evidence="2" id="KW-0233">DNA recombination</keyword>
<dbReference type="AlphaFoldDB" id="A0A1G7NQT5"/>
<dbReference type="STRING" id="1391627.SAMN05216464_1293"/>
<name>A0A1G7NQT5_9SPHI</name>
<dbReference type="Gene3D" id="1.10.443.10">
    <property type="entry name" value="Intergrase catalytic core"/>
    <property type="match status" value="1"/>
</dbReference>
<dbReference type="Gene3D" id="1.10.150.130">
    <property type="match status" value="1"/>
</dbReference>
<evidence type="ECO:0000256" key="2">
    <source>
        <dbReference type="ARBA" id="ARBA00023172"/>
    </source>
</evidence>
<dbReference type="InterPro" id="IPR025269">
    <property type="entry name" value="SAM-like_dom"/>
</dbReference>
<reference evidence="4 5" key="1">
    <citation type="submission" date="2016-10" db="EMBL/GenBank/DDBJ databases">
        <authorList>
            <person name="de Groot N.N."/>
        </authorList>
    </citation>
    <scope>NUCLEOTIDE SEQUENCE [LARGE SCALE GENOMIC DNA]</scope>
    <source>
        <strain evidence="4 5">47C3B</strain>
    </source>
</reference>
<dbReference type="InterPro" id="IPR013762">
    <property type="entry name" value="Integrase-like_cat_sf"/>
</dbReference>
<accession>A0A1G7NQT5</accession>
<evidence type="ECO:0000256" key="1">
    <source>
        <dbReference type="ARBA" id="ARBA00023125"/>
    </source>
</evidence>
<dbReference type="PANTHER" id="PTHR30349">
    <property type="entry name" value="PHAGE INTEGRASE-RELATED"/>
    <property type="match status" value="1"/>
</dbReference>
<keyword evidence="1" id="KW-0238">DNA-binding</keyword>
<gene>
    <name evidence="4" type="ORF">SAMN05216464_1293</name>
</gene>
<dbReference type="Proteomes" id="UP000199072">
    <property type="component" value="Unassembled WGS sequence"/>
</dbReference>
<dbReference type="GO" id="GO:0015074">
    <property type="term" value="P:DNA integration"/>
    <property type="evidence" value="ECO:0007669"/>
    <property type="project" value="InterPro"/>
</dbReference>
<sequence length="438" mass="50319">MATLSAKVFKHHKKADGTYNVKIYIYHNSVRSYMDTEHYVTDKQLKKDLQIKDTFLLSILNRTLDNYRKAISDLGPRLDLLDAHSLKDYLQKKEDGINFLGFCQIHVDQLKANGQLKSAANYNTLRNHLVDFFESDRFQISDISVPVIKAFVRFLSSTRTVIRKNQFGRSYEYQAKGAANNSISNYLRDFSGFFSAAIHYYNKPALGYTPISYNPFLEFRSVDKAETKKRNIDVEQIIKIRDCRPEESSRAELARDMFMLSFYICGINAVDIYQGSYTINDGRLEYNRSKTKGKRKDNAFISINIPAEAMPLILKYNGKLSKRYATITNFNKALSKGMKVICGLTGLSEVTFYWARHSFGNLARNKCRKSKDDVALALNHVDQGRKTTDIYLEKDWSIVDEVQAAVIKLLRIQPFAANDERVGIRTTIFKDITLPQLV</sequence>
<dbReference type="InterPro" id="IPR010998">
    <property type="entry name" value="Integrase_recombinase_N"/>
</dbReference>
<protein>
    <submittedName>
        <fullName evidence="4">Phage integrase SAM-like domain-containing protein</fullName>
    </submittedName>
</protein>
<proteinExistence type="predicted"/>
<dbReference type="EMBL" id="FNAI01000029">
    <property type="protein sequence ID" value="SDF76323.1"/>
    <property type="molecule type" value="Genomic_DNA"/>
</dbReference>
<evidence type="ECO:0000313" key="4">
    <source>
        <dbReference type="EMBL" id="SDF76323.1"/>
    </source>
</evidence>
<dbReference type="OrthoDB" id="5326076at2"/>
<dbReference type="GO" id="GO:0006310">
    <property type="term" value="P:DNA recombination"/>
    <property type="evidence" value="ECO:0007669"/>
    <property type="project" value="UniProtKB-KW"/>
</dbReference>
<evidence type="ECO:0000313" key="5">
    <source>
        <dbReference type="Proteomes" id="UP000199072"/>
    </source>
</evidence>
<dbReference type="RefSeq" id="WP_091157619.1">
    <property type="nucleotide sequence ID" value="NZ_FNAI01000029.1"/>
</dbReference>
<keyword evidence="5" id="KW-1185">Reference proteome</keyword>
<dbReference type="InterPro" id="IPR011010">
    <property type="entry name" value="DNA_brk_join_enz"/>
</dbReference>
<evidence type="ECO:0000259" key="3">
    <source>
        <dbReference type="Pfam" id="PF13102"/>
    </source>
</evidence>
<dbReference type="InterPro" id="IPR050090">
    <property type="entry name" value="Tyrosine_recombinase_XerCD"/>
</dbReference>